<accession>A0A452Z1B0</accession>
<dbReference type="EnsemblPlants" id="AET1Gv20596900.22">
    <property type="protein sequence ID" value="AET1Gv20596900.22"/>
    <property type="gene ID" value="AET1Gv20596900"/>
</dbReference>
<organism evidence="1 2">
    <name type="scientific">Aegilops tauschii subsp. strangulata</name>
    <name type="common">Goatgrass</name>
    <dbReference type="NCBI Taxonomy" id="200361"/>
    <lineage>
        <taxon>Eukaryota</taxon>
        <taxon>Viridiplantae</taxon>
        <taxon>Streptophyta</taxon>
        <taxon>Embryophyta</taxon>
        <taxon>Tracheophyta</taxon>
        <taxon>Spermatophyta</taxon>
        <taxon>Magnoliopsida</taxon>
        <taxon>Liliopsida</taxon>
        <taxon>Poales</taxon>
        <taxon>Poaceae</taxon>
        <taxon>BOP clade</taxon>
        <taxon>Pooideae</taxon>
        <taxon>Triticodae</taxon>
        <taxon>Triticeae</taxon>
        <taxon>Triticinae</taxon>
        <taxon>Aegilops</taxon>
    </lineage>
</organism>
<evidence type="ECO:0000313" key="1">
    <source>
        <dbReference type="EnsemblPlants" id="AET1Gv20596900.22"/>
    </source>
</evidence>
<dbReference type="AlphaFoldDB" id="A0A452Z1B0"/>
<reference evidence="1" key="4">
    <citation type="submission" date="2019-03" db="UniProtKB">
        <authorList>
            <consortium name="EnsemblPlants"/>
        </authorList>
    </citation>
    <scope>IDENTIFICATION</scope>
</reference>
<evidence type="ECO:0000313" key="2">
    <source>
        <dbReference type="Proteomes" id="UP000015105"/>
    </source>
</evidence>
<dbReference type="Proteomes" id="UP000015105">
    <property type="component" value="Chromosome 1D"/>
</dbReference>
<reference evidence="2" key="2">
    <citation type="journal article" date="2017" name="Nat. Plants">
        <title>The Aegilops tauschii genome reveals multiple impacts of transposons.</title>
        <authorList>
            <person name="Zhao G."/>
            <person name="Zou C."/>
            <person name="Li K."/>
            <person name="Wang K."/>
            <person name="Li T."/>
            <person name="Gao L."/>
            <person name="Zhang X."/>
            <person name="Wang H."/>
            <person name="Yang Z."/>
            <person name="Liu X."/>
            <person name="Jiang W."/>
            <person name="Mao L."/>
            <person name="Kong X."/>
            <person name="Jiao Y."/>
            <person name="Jia J."/>
        </authorList>
    </citation>
    <scope>NUCLEOTIDE SEQUENCE [LARGE SCALE GENOMIC DNA]</scope>
    <source>
        <strain evidence="2">cv. AL8/78</strain>
    </source>
</reference>
<reference evidence="2" key="1">
    <citation type="journal article" date="2014" name="Science">
        <title>Ancient hybridizations among the ancestral genomes of bread wheat.</title>
        <authorList>
            <consortium name="International Wheat Genome Sequencing Consortium,"/>
            <person name="Marcussen T."/>
            <person name="Sandve S.R."/>
            <person name="Heier L."/>
            <person name="Spannagl M."/>
            <person name="Pfeifer M."/>
            <person name="Jakobsen K.S."/>
            <person name="Wulff B.B."/>
            <person name="Steuernagel B."/>
            <person name="Mayer K.F."/>
            <person name="Olsen O.A."/>
        </authorList>
    </citation>
    <scope>NUCLEOTIDE SEQUENCE [LARGE SCALE GENOMIC DNA]</scope>
    <source>
        <strain evidence="2">cv. AL8/78</strain>
    </source>
</reference>
<protein>
    <submittedName>
        <fullName evidence="1">Uncharacterized protein</fullName>
    </submittedName>
</protein>
<reference evidence="1" key="5">
    <citation type="journal article" date="2021" name="G3 (Bethesda)">
        <title>Aegilops tauschii genome assembly Aet v5.0 features greater sequence contiguity and improved annotation.</title>
        <authorList>
            <person name="Wang L."/>
            <person name="Zhu T."/>
            <person name="Rodriguez J.C."/>
            <person name="Deal K.R."/>
            <person name="Dubcovsky J."/>
            <person name="McGuire P.E."/>
            <person name="Lux T."/>
            <person name="Spannagl M."/>
            <person name="Mayer K.F.X."/>
            <person name="Baldrich P."/>
            <person name="Meyers B.C."/>
            <person name="Huo N."/>
            <person name="Gu Y.Q."/>
            <person name="Zhou H."/>
            <person name="Devos K.M."/>
            <person name="Bennetzen J.L."/>
            <person name="Unver T."/>
            <person name="Budak H."/>
            <person name="Gulick P.J."/>
            <person name="Galiba G."/>
            <person name="Kalapos B."/>
            <person name="Nelson D.R."/>
            <person name="Li P."/>
            <person name="You F.M."/>
            <person name="Luo M.C."/>
            <person name="Dvorak J."/>
        </authorList>
    </citation>
    <scope>NUCLEOTIDE SEQUENCE [LARGE SCALE GENOMIC DNA]</scope>
    <source>
        <strain evidence="1">cv. AL8/78</strain>
    </source>
</reference>
<reference evidence="1" key="3">
    <citation type="journal article" date="2017" name="Nature">
        <title>Genome sequence of the progenitor of the wheat D genome Aegilops tauschii.</title>
        <authorList>
            <person name="Luo M.C."/>
            <person name="Gu Y.Q."/>
            <person name="Puiu D."/>
            <person name="Wang H."/>
            <person name="Twardziok S.O."/>
            <person name="Deal K.R."/>
            <person name="Huo N."/>
            <person name="Zhu T."/>
            <person name="Wang L."/>
            <person name="Wang Y."/>
            <person name="McGuire P.E."/>
            <person name="Liu S."/>
            <person name="Long H."/>
            <person name="Ramasamy R.K."/>
            <person name="Rodriguez J.C."/>
            <person name="Van S.L."/>
            <person name="Yuan L."/>
            <person name="Wang Z."/>
            <person name="Xia Z."/>
            <person name="Xiao L."/>
            <person name="Anderson O.D."/>
            <person name="Ouyang S."/>
            <person name="Liang Y."/>
            <person name="Zimin A.V."/>
            <person name="Pertea G."/>
            <person name="Qi P."/>
            <person name="Bennetzen J.L."/>
            <person name="Dai X."/>
            <person name="Dawson M.W."/>
            <person name="Muller H.G."/>
            <person name="Kugler K."/>
            <person name="Rivarola-Duarte L."/>
            <person name="Spannagl M."/>
            <person name="Mayer K.F.X."/>
            <person name="Lu F.H."/>
            <person name="Bevan M.W."/>
            <person name="Leroy P."/>
            <person name="Li P."/>
            <person name="You F.M."/>
            <person name="Sun Q."/>
            <person name="Liu Z."/>
            <person name="Lyons E."/>
            <person name="Wicker T."/>
            <person name="Salzberg S.L."/>
            <person name="Devos K.M."/>
            <person name="Dvorak J."/>
        </authorList>
    </citation>
    <scope>NUCLEOTIDE SEQUENCE [LARGE SCALE GENOMIC DNA]</scope>
    <source>
        <strain evidence="1">cv. AL8/78</strain>
    </source>
</reference>
<keyword evidence="2" id="KW-1185">Reference proteome</keyword>
<dbReference type="Gramene" id="AET1Gv20596900.22">
    <property type="protein sequence ID" value="AET1Gv20596900.22"/>
    <property type="gene ID" value="AET1Gv20596900"/>
</dbReference>
<proteinExistence type="predicted"/>
<sequence>MDSKVRGLLHSVGTMDAKLQSFASTTSNSHKMLKNYNRVMKKLLQADYSTQCYWGILGGNKLAPFIGNSYAPFCLQNVWIYYLGLHIVVCVIRENMSLILCATFNGQRPKYPCLMVSQCLSGNLDLN</sequence>
<name>A0A452Z1B0_AEGTS</name>